<sequence>MEDFFKLQIALILLSTVATFNEFCHTSECISERRQAWKLKSFQHKASYYEHIVQEATCSPCQLSGFTQCYNNGTCRVTGPQTFECDCPDNTTGKFCETILSCENENLCGPNAECYTGNANISCTLMTKSARVYDDPYFTTFDGTTFNYDGTCPYYLMKACNSSIDFSIQSVNTFVGYQSRTYIKNLIFNTQGYEIRIDENMLVYVNNSFVSTPFYLPLAANENDATIIVQKPSAVTITDTITNAVITFYVVLNSGQSYITVQVPLTPFFFGPDAMCGLFGNIDNHCDNDIRASNGTILALSNCAVSASQTVKAYQDTWVSNSTVDTCVEGELINNMTNCNITYAQQQCDLIRQATDGLGPFGACKAMGHDIVDKFYHDCAYSICQNKDKCDTLDIFAKLCLNYLPFANIDNWRSPSFCPYDCPPNSHYSLKTPTCQNSCADPNYSNSSLCHEAYNEACICDPGYFYDSNGQLEGYSYVCRPIEECGCVDSNKRYYPPNSHWINADCSESYKCYDGNLSSLSISCSVNGQCSNIRGNAVCECLPGYKGNGFNCTACLAPYSGQQCSEYTPARHCADLQLFHGISQSGVYSISIGADYTLGLTHDQLNWTQVYCDMENAGGGWTLMSHGNNTANKTYEEYIIGFGDATYEDIWLGLEDIHTITQSDTSLRVVIESCPQDNTPIIDCTYENFSITDSSKQYAIYINSICKSNLNDSTTPIPEGWITWDRTQLGPGFSAYDIYDPNNCSAEYYKTGWWFNGRNCGYANLNGLHFVCGEDNYDKDNYLTWRRIPIKDSHMFLRPKTFPNYDPKYNH</sequence>
<dbReference type="InterPro" id="IPR036084">
    <property type="entry name" value="Ser_inhib-like_sf"/>
</dbReference>
<keyword evidence="3 4" id="KW-1015">Disulfide bond</keyword>
<feature type="signal peptide" evidence="5">
    <location>
        <begin position="1"/>
        <end position="19"/>
    </location>
</feature>
<evidence type="ECO:0000256" key="1">
    <source>
        <dbReference type="ARBA" id="ARBA00022536"/>
    </source>
</evidence>
<evidence type="ECO:0000256" key="5">
    <source>
        <dbReference type="SAM" id="SignalP"/>
    </source>
</evidence>
<evidence type="ECO:0000256" key="4">
    <source>
        <dbReference type="PROSITE-ProRule" id="PRU00076"/>
    </source>
</evidence>
<evidence type="ECO:0000259" key="7">
    <source>
        <dbReference type="PROSITE" id="PS51233"/>
    </source>
</evidence>
<dbReference type="AlphaFoldDB" id="A0A914PP92"/>
<dbReference type="InterPro" id="IPR024731">
    <property type="entry name" value="NELL2-like_EGF"/>
</dbReference>
<dbReference type="SMART" id="SM00216">
    <property type="entry name" value="VWD"/>
    <property type="match status" value="1"/>
</dbReference>
<reference evidence="10" key="1">
    <citation type="submission" date="2022-11" db="UniProtKB">
        <authorList>
            <consortium name="WormBaseParasite"/>
        </authorList>
    </citation>
    <scope>IDENTIFICATION</scope>
</reference>
<evidence type="ECO:0000256" key="3">
    <source>
        <dbReference type="ARBA" id="ARBA00023157"/>
    </source>
</evidence>
<dbReference type="SUPFAM" id="SSF56496">
    <property type="entry name" value="Fibrinogen C-terminal domain-like"/>
    <property type="match status" value="1"/>
</dbReference>
<feature type="domain" description="EGF-like" evidence="6">
    <location>
        <begin position="59"/>
        <end position="97"/>
    </location>
</feature>
<dbReference type="PANTHER" id="PTHR46160">
    <property type="entry name" value="ALPHA-TECTORIN-RELATED"/>
    <property type="match status" value="1"/>
</dbReference>
<dbReference type="Pfam" id="PF01826">
    <property type="entry name" value="TIL"/>
    <property type="match status" value="1"/>
</dbReference>
<proteinExistence type="predicted"/>
<feature type="domain" description="VWFD" evidence="7">
    <location>
        <begin position="128"/>
        <end position="328"/>
    </location>
</feature>
<dbReference type="NCBIfam" id="NF040941">
    <property type="entry name" value="GGGWT_bact"/>
    <property type="match status" value="1"/>
</dbReference>
<accession>A0A914PP92</accession>
<feature type="domain" description="Fibrinogen C-terminal" evidence="8">
    <location>
        <begin position="564"/>
        <end position="801"/>
    </location>
</feature>
<feature type="disulfide bond" evidence="4">
    <location>
        <begin position="87"/>
        <end position="96"/>
    </location>
</feature>
<keyword evidence="2" id="KW-0722">Serine protease inhibitor</keyword>
<evidence type="ECO:0000256" key="2">
    <source>
        <dbReference type="ARBA" id="ARBA00022900"/>
    </source>
</evidence>
<dbReference type="PROSITE" id="PS51233">
    <property type="entry name" value="VWFD"/>
    <property type="match status" value="1"/>
</dbReference>
<dbReference type="PANTHER" id="PTHR46160:SF9">
    <property type="entry name" value="PROTEIN PRY2-RELATED"/>
    <property type="match status" value="1"/>
</dbReference>
<evidence type="ECO:0000313" key="9">
    <source>
        <dbReference type="Proteomes" id="UP000887578"/>
    </source>
</evidence>
<dbReference type="InterPro" id="IPR052749">
    <property type="entry name" value="Alpha-tectorin"/>
</dbReference>
<feature type="domain" description="EGF-like" evidence="6">
    <location>
        <begin position="514"/>
        <end position="553"/>
    </location>
</feature>
<keyword evidence="2" id="KW-0646">Protease inhibitor</keyword>
<dbReference type="InterPro" id="IPR000742">
    <property type="entry name" value="EGF"/>
</dbReference>
<dbReference type="PROSITE" id="PS51406">
    <property type="entry name" value="FIBRINOGEN_C_2"/>
    <property type="match status" value="1"/>
</dbReference>
<evidence type="ECO:0000313" key="10">
    <source>
        <dbReference type="WBParaSite" id="PDA_v2.g20379.t1"/>
    </source>
</evidence>
<dbReference type="InterPro" id="IPR002181">
    <property type="entry name" value="Fibrinogen_a/b/g_C_dom"/>
</dbReference>
<dbReference type="Pfam" id="PF12947">
    <property type="entry name" value="EGF_3"/>
    <property type="match status" value="1"/>
</dbReference>
<keyword evidence="5" id="KW-0732">Signal</keyword>
<dbReference type="InterPro" id="IPR002919">
    <property type="entry name" value="TIL_dom"/>
</dbReference>
<dbReference type="InterPro" id="IPR001846">
    <property type="entry name" value="VWF_type-D"/>
</dbReference>
<dbReference type="Gene3D" id="3.90.215.10">
    <property type="entry name" value="Gamma Fibrinogen, chain A, domain 1"/>
    <property type="match status" value="1"/>
</dbReference>
<evidence type="ECO:0000259" key="6">
    <source>
        <dbReference type="PROSITE" id="PS50026"/>
    </source>
</evidence>
<comment type="caution">
    <text evidence="4">Lacks conserved residue(s) required for the propagation of feature annotation.</text>
</comment>
<keyword evidence="1 4" id="KW-0245">EGF-like domain</keyword>
<dbReference type="CDD" id="cd19941">
    <property type="entry name" value="TIL"/>
    <property type="match status" value="1"/>
</dbReference>
<evidence type="ECO:0000259" key="8">
    <source>
        <dbReference type="PROSITE" id="PS51406"/>
    </source>
</evidence>
<dbReference type="InterPro" id="IPR014716">
    <property type="entry name" value="Fibrinogen_a/b/g_C_1"/>
</dbReference>
<dbReference type="Proteomes" id="UP000887578">
    <property type="component" value="Unplaced"/>
</dbReference>
<dbReference type="SMART" id="SM00186">
    <property type="entry name" value="FBG"/>
    <property type="match status" value="1"/>
</dbReference>
<dbReference type="PROSITE" id="PS00022">
    <property type="entry name" value="EGF_1"/>
    <property type="match status" value="1"/>
</dbReference>
<dbReference type="Gene3D" id="2.10.25.10">
    <property type="entry name" value="Laminin"/>
    <property type="match status" value="3"/>
</dbReference>
<name>A0A914PP92_9BILA</name>
<dbReference type="Pfam" id="PF00147">
    <property type="entry name" value="Fibrinogen_C"/>
    <property type="match status" value="1"/>
</dbReference>
<dbReference type="PROSITE" id="PS01186">
    <property type="entry name" value="EGF_2"/>
    <property type="match status" value="1"/>
</dbReference>
<dbReference type="WBParaSite" id="PDA_v2.g20379.t1">
    <property type="protein sequence ID" value="PDA_v2.g20379.t1"/>
    <property type="gene ID" value="PDA_v2.g20379"/>
</dbReference>
<dbReference type="InterPro" id="IPR036056">
    <property type="entry name" value="Fibrinogen-like_C"/>
</dbReference>
<protein>
    <submittedName>
        <fullName evidence="10">Uncharacterized protein</fullName>
    </submittedName>
</protein>
<dbReference type="GO" id="GO:0004867">
    <property type="term" value="F:serine-type endopeptidase inhibitor activity"/>
    <property type="evidence" value="ECO:0007669"/>
    <property type="project" value="UniProtKB-KW"/>
</dbReference>
<dbReference type="SMART" id="SM00181">
    <property type="entry name" value="EGF"/>
    <property type="match status" value="2"/>
</dbReference>
<organism evidence="9 10">
    <name type="scientific">Panagrolaimus davidi</name>
    <dbReference type="NCBI Taxonomy" id="227884"/>
    <lineage>
        <taxon>Eukaryota</taxon>
        <taxon>Metazoa</taxon>
        <taxon>Ecdysozoa</taxon>
        <taxon>Nematoda</taxon>
        <taxon>Chromadorea</taxon>
        <taxon>Rhabditida</taxon>
        <taxon>Tylenchina</taxon>
        <taxon>Panagrolaimomorpha</taxon>
        <taxon>Panagrolaimoidea</taxon>
        <taxon>Panagrolaimidae</taxon>
        <taxon>Panagrolaimus</taxon>
    </lineage>
</organism>
<dbReference type="Pfam" id="PF00094">
    <property type="entry name" value="VWD"/>
    <property type="match status" value="1"/>
</dbReference>
<feature type="chain" id="PRO_5036697282" evidence="5">
    <location>
        <begin position="20"/>
        <end position="811"/>
    </location>
</feature>
<keyword evidence="9" id="KW-1185">Reference proteome</keyword>
<dbReference type="SUPFAM" id="SSF57567">
    <property type="entry name" value="Serine protease inhibitors"/>
    <property type="match status" value="1"/>
</dbReference>
<dbReference type="PROSITE" id="PS50026">
    <property type="entry name" value="EGF_3"/>
    <property type="match status" value="2"/>
</dbReference>